<gene>
    <name evidence="2" type="ORF">BJY01DRAFT_242174</name>
</gene>
<keyword evidence="1" id="KW-0732">Signal</keyword>
<evidence type="ECO:0000313" key="3">
    <source>
        <dbReference type="Proteomes" id="UP001610446"/>
    </source>
</evidence>
<protein>
    <submittedName>
        <fullName evidence="2">Uncharacterized protein</fullName>
    </submittedName>
</protein>
<reference evidence="2 3" key="1">
    <citation type="submission" date="2024-07" db="EMBL/GenBank/DDBJ databases">
        <title>Section-level genome sequencing and comparative genomics of Aspergillus sections Usti and Cavernicolus.</title>
        <authorList>
            <consortium name="Lawrence Berkeley National Laboratory"/>
            <person name="Nybo J.L."/>
            <person name="Vesth T.C."/>
            <person name="Theobald S."/>
            <person name="Frisvad J.C."/>
            <person name="Larsen T.O."/>
            <person name="Kjaerboelling I."/>
            <person name="Rothschild-Mancinelli K."/>
            <person name="Lyhne E.K."/>
            <person name="Kogle M.E."/>
            <person name="Barry K."/>
            <person name="Clum A."/>
            <person name="Na H."/>
            <person name="Ledsgaard L."/>
            <person name="Lin J."/>
            <person name="Lipzen A."/>
            <person name="Kuo A."/>
            <person name="Riley R."/>
            <person name="Mondo S."/>
            <person name="Labutti K."/>
            <person name="Haridas S."/>
            <person name="Pangalinan J."/>
            <person name="Salamov A.A."/>
            <person name="Simmons B.A."/>
            <person name="Magnuson J.K."/>
            <person name="Chen J."/>
            <person name="Drula E."/>
            <person name="Henrissat B."/>
            <person name="Wiebenga A."/>
            <person name="Lubbers R.J."/>
            <person name="Gomes A.C."/>
            <person name="Makela M.R."/>
            <person name="Stajich J."/>
            <person name="Grigoriev I.V."/>
            <person name="Mortensen U.H."/>
            <person name="De Vries R.P."/>
            <person name="Baker S.E."/>
            <person name="Andersen M.R."/>
        </authorList>
    </citation>
    <scope>NUCLEOTIDE SEQUENCE [LARGE SCALE GENOMIC DNA]</scope>
    <source>
        <strain evidence="2 3">CBS 123904</strain>
    </source>
</reference>
<evidence type="ECO:0000313" key="2">
    <source>
        <dbReference type="EMBL" id="KAL2857753.1"/>
    </source>
</evidence>
<feature type="signal peptide" evidence="1">
    <location>
        <begin position="1"/>
        <end position="29"/>
    </location>
</feature>
<dbReference type="EMBL" id="JBFXLU010000003">
    <property type="protein sequence ID" value="KAL2857753.1"/>
    <property type="molecule type" value="Genomic_DNA"/>
</dbReference>
<name>A0ABR4KZN7_9EURO</name>
<proteinExistence type="predicted"/>
<organism evidence="2 3">
    <name type="scientific">Aspergillus pseudoustus</name>
    <dbReference type="NCBI Taxonomy" id="1810923"/>
    <lineage>
        <taxon>Eukaryota</taxon>
        <taxon>Fungi</taxon>
        <taxon>Dikarya</taxon>
        <taxon>Ascomycota</taxon>
        <taxon>Pezizomycotina</taxon>
        <taxon>Eurotiomycetes</taxon>
        <taxon>Eurotiomycetidae</taxon>
        <taxon>Eurotiales</taxon>
        <taxon>Aspergillaceae</taxon>
        <taxon>Aspergillus</taxon>
        <taxon>Aspergillus subgen. Nidulantes</taxon>
    </lineage>
</organism>
<feature type="chain" id="PRO_5047483669" evidence="1">
    <location>
        <begin position="30"/>
        <end position="107"/>
    </location>
</feature>
<evidence type="ECO:0000256" key="1">
    <source>
        <dbReference type="SAM" id="SignalP"/>
    </source>
</evidence>
<dbReference type="Proteomes" id="UP001610446">
    <property type="component" value="Unassembled WGS sequence"/>
</dbReference>
<comment type="caution">
    <text evidence="2">The sequence shown here is derived from an EMBL/GenBank/DDBJ whole genome shotgun (WGS) entry which is preliminary data.</text>
</comment>
<sequence>MPGHAFGLALLSPLTILAAWVLFQWSVQALAGLQASMQDGSTAYVSQLGPCYIAISAGESIAMSAALGGYRLSKRLDRNTAEQPKNFKGIFWAKGTLGAWDDPEKIH</sequence>
<keyword evidence="3" id="KW-1185">Reference proteome</keyword>
<accession>A0ABR4KZN7</accession>